<protein>
    <recommendedName>
        <fullName evidence="9">Cytochrome c oxidase assembly factor 3</fullName>
    </recommendedName>
</protein>
<evidence type="ECO:0000313" key="11">
    <source>
        <dbReference type="EMBL" id="ROW16149.1"/>
    </source>
</evidence>
<evidence type="ECO:0000256" key="6">
    <source>
        <dbReference type="ARBA" id="ARBA00022989"/>
    </source>
</evidence>
<evidence type="ECO:0000256" key="5">
    <source>
        <dbReference type="ARBA" id="ARBA00022692"/>
    </source>
</evidence>
<evidence type="ECO:0000256" key="8">
    <source>
        <dbReference type="ARBA" id="ARBA00023136"/>
    </source>
</evidence>
<evidence type="ECO:0000256" key="4">
    <source>
        <dbReference type="ARBA" id="ARBA00011351"/>
    </source>
</evidence>
<dbReference type="STRING" id="1230097.A0A423XIH6"/>
<evidence type="ECO:0000313" key="12">
    <source>
        <dbReference type="Proteomes" id="UP000285146"/>
    </source>
</evidence>
<comment type="caution">
    <text evidence="11">The sequence shown here is derived from an EMBL/GenBank/DDBJ whole genome shotgun (WGS) entry which is preliminary data.</text>
</comment>
<dbReference type="Proteomes" id="UP000285146">
    <property type="component" value="Unassembled WGS sequence"/>
</dbReference>
<dbReference type="Pfam" id="PF09813">
    <property type="entry name" value="Coa3_cc"/>
    <property type="match status" value="1"/>
</dbReference>
<dbReference type="GO" id="GO:0005743">
    <property type="term" value="C:mitochondrial inner membrane"/>
    <property type="evidence" value="ECO:0007669"/>
    <property type="project" value="UniProtKB-UniRule"/>
</dbReference>
<accession>A0A423XIH6</accession>
<dbReference type="PANTHER" id="PTHR15642">
    <property type="entry name" value="CYTOCHROME C OXIDASE ASSEMBLY FACTOR 3, MITOCHONDRIAL"/>
    <property type="match status" value="1"/>
</dbReference>
<keyword evidence="5" id="KW-0812">Transmembrane</keyword>
<keyword evidence="6" id="KW-1133">Transmembrane helix</keyword>
<gene>
    <name evidence="11" type="ORF">VPNG_01801</name>
</gene>
<dbReference type="AlphaFoldDB" id="A0A423XIH6"/>
<reference evidence="11 12" key="1">
    <citation type="submission" date="2015-09" db="EMBL/GenBank/DDBJ databases">
        <title>Host preference determinants of Valsa canker pathogens revealed by comparative genomics.</title>
        <authorList>
            <person name="Yin Z."/>
            <person name="Huang L."/>
        </authorList>
    </citation>
    <scope>NUCLEOTIDE SEQUENCE [LARGE SCALE GENOMIC DNA]</scope>
    <source>
        <strain evidence="11 12">SXYLt</strain>
    </source>
</reference>
<keyword evidence="7 9" id="KW-0496">Mitochondrion</keyword>
<feature type="domain" description="Cytochrome c oxidase assembly factor 3 mitochondrial coiled-coil" evidence="10">
    <location>
        <begin position="15"/>
        <end position="65"/>
    </location>
</feature>
<evidence type="ECO:0000256" key="9">
    <source>
        <dbReference type="RuleBase" id="RU367056"/>
    </source>
</evidence>
<evidence type="ECO:0000256" key="3">
    <source>
        <dbReference type="ARBA" id="ARBA00007035"/>
    </source>
</evidence>
<keyword evidence="9" id="KW-0999">Mitochondrion inner membrane</keyword>
<keyword evidence="12" id="KW-1185">Reference proteome</keyword>
<dbReference type="OrthoDB" id="10018333at2759"/>
<name>A0A423XIH6_9PEZI</name>
<comment type="function">
    <text evidence="1 9">Required for assembly of cytochrome c oxidase (complex IV).</text>
</comment>
<organism evidence="11 12">
    <name type="scientific">Cytospora leucostoma</name>
    <dbReference type="NCBI Taxonomy" id="1230097"/>
    <lineage>
        <taxon>Eukaryota</taxon>
        <taxon>Fungi</taxon>
        <taxon>Dikarya</taxon>
        <taxon>Ascomycota</taxon>
        <taxon>Pezizomycotina</taxon>
        <taxon>Sordariomycetes</taxon>
        <taxon>Sordariomycetidae</taxon>
        <taxon>Diaporthales</taxon>
        <taxon>Cytosporaceae</taxon>
        <taxon>Cytospora</taxon>
    </lineage>
</organism>
<comment type="subunit">
    <text evidence="4 9">Component of 250-400 kDa complexes called cytochrome oxidase assembly intermediates or COA complexes.</text>
</comment>
<dbReference type="InParanoid" id="A0A423XIH6"/>
<keyword evidence="8" id="KW-0472">Membrane</keyword>
<comment type="subcellular location">
    <subcellularLocation>
        <location evidence="2">Mitochondrion membrane</location>
        <topology evidence="2">Single-pass membrane protein</topology>
    </subcellularLocation>
</comment>
<proteinExistence type="inferred from homology"/>
<comment type="similarity">
    <text evidence="3 9">Belongs to the COA3 family.</text>
</comment>
<dbReference type="EMBL" id="LKEB01000006">
    <property type="protein sequence ID" value="ROW16149.1"/>
    <property type="molecule type" value="Genomic_DNA"/>
</dbReference>
<dbReference type="InterPro" id="IPR041752">
    <property type="entry name" value="Coa3"/>
</dbReference>
<dbReference type="PANTHER" id="PTHR15642:SF3">
    <property type="entry name" value="CYTOCHROME C OXIDASE ASSEMBLY FACTOR 3 HOMOLOG, MITOCHONDRIAL"/>
    <property type="match status" value="1"/>
</dbReference>
<sequence>MAGYYTRNSGQSASLIRARRPYLVKNAITGLGVAGIAIGVWRIKSTDPPADIYTLRAVGQDDFEDVKVPDVPVTQAQELNTPKK</sequence>
<dbReference type="InterPro" id="IPR018628">
    <property type="entry name" value="Coa3_CC"/>
</dbReference>
<evidence type="ECO:0000259" key="10">
    <source>
        <dbReference type="Pfam" id="PF09813"/>
    </source>
</evidence>
<evidence type="ECO:0000256" key="1">
    <source>
        <dbReference type="ARBA" id="ARBA00003064"/>
    </source>
</evidence>
<evidence type="ECO:0000256" key="2">
    <source>
        <dbReference type="ARBA" id="ARBA00004304"/>
    </source>
</evidence>
<dbReference type="GO" id="GO:0033617">
    <property type="term" value="P:mitochondrial respiratory chain complex IV assembly"/>
    <property type="evidence" value="ECO:0007669"/>
    <property type="project" value="UniProtKB-UniRule"/>
</dbReference>
<evidence type="ECO:0000256" key="7">
    <source>
        <dbReference type="ARBA" id="ARBA00023128"/>
    </source>
</evidence>